<evidence type="ECO:0000313" key="40">
    <source>
        <dbReference type="Proteomes" id="UP000271974"/>
    </source>
</evidence>
<evidence type="ECO:0000256" key="6">
    <source>
        <dbReference type="ARBA" id="ARBA00012064"/>
    </source>
</evidence>
<comment type="similarity">
    <text evidence="4">In the N-terminal section; belongs to the enoyl-CoA hydratase/isomerase family.</text>
</comment>
<dbReference type="EC" id="4.2.1.17" evidence="7"/>
<keyword evidence="10" id="KW-0560">Oxidoreductase</keyword>
<dbReference type="SUPFAM" id="SSF48179">
    <property type="entry name" value="6-phosphogluconate dehydrogenase C-terminal domain-like"/>
    <property type="match status" value="2"/>
</dbReference>
<dbReference type="InterPro" id="IPR018376">
    <property type="entry name" value="Enoyl-CoA_hyd/isom_CS"/>
</dbReference>
<evidence type="ECO:0000256" key="24">
    <source>
        <dbReference type="ARBA" id="ARBA00036370"/>
    </source>
</evidence>
<evidence type="ECO:0000256" key="13">
    <source>
        <dbReference type="ARBA" id="ARBA00023140"/>
    </source>
</evidence>
<dbReference type="InterPro" id="IPR008927">
    <property type="entry name" value="6-PGluconate_DH-like_C_sf"/>
</dbReference>
<organism evidence="39 40">
    <name type="scientific">Elysia chlorotica</name>
    <name type="common">Eastern emerald elysia</name>
    <name type="synonym">Sea slug</name>
    <dbReference type="NCBI Taxonomy" id="188477"/>
    <lineage>
        <taxon>Eukaryota</taxon>
        <taxon>Metazoa</taxon>
        <taxon>Spiralia</taxon>
        <taxon>Lophotrochozoa</taxon>
        <taxon>Mollusca</taxon>
        <taxon>Gastropoda</taxon>
        <taxon>Heterobranchia</taxon>
        <taxon>Euthyneura</taxon>
        <taxon>Panpulmonata</taxon>
        <taxon>Sacoglossa</taxon>
        <taxon>Placobranchoidea</taxon>
        <taxon>Plakobranchidae</taxon>
        <taxon>Elysia</taxon>
    </lineage>
</organism>
<keyword evidence="12" id="KW-0443">Lipid metabolism</keyword>
<comment type="catalytic activity">
    <reaction evidence="35">
        <text>(3S)-hydroxyhexadecanedioyl-CoA + NAD(+) = 3-oxohexadecanedioyl-CoA + NADH + H(+)</text>
        <dbReference type="Rhea" id="RHEA:40267"/>
        <dbReference type="ChEBI" id="CHEBI:15378"/>
        <dbReference type="ChEBI" id="CHEBI:57540"/>
        <dbReference type="ChEBI" id="CHEBI:57945"/>
        <dbReference type="ChEBI" id="CHEBI:77080"/>
        <dbReference type="ChEBI" id="CHEBI:77081"/>
    </reaction>
    <physiologicalReaction direction="left-to-right" evidence="35">
        <dbReference type="Rhea" id="RHEA:40268"/>
    </physiologicalReaction>
</comment>
<comment type="catalytic activity">
    <reaction evidence="34">
        <text>a (3S)-3-hydroxyacyl-CoA + NAD(+) = a 3-oxoacyl-CoA + NADH + H(+)</text>
        <dbReference type="Rhea" id="RHEA:22432"/>
        <dbReference type="ChEBI" id="CHEBI:15378"/>
        <dbReference type="ChEBI" id="CHEBI:57318"/>
        <dbReference type="ChEBI" id="CHEBI:57540"/>
        <dbReference type="ChEBI" id="CHEBI:57945"/>
        <dbReference type="ChEBI" id="CHEBI:90726"/>
        <dbReference type="EC" id="1.1.1.35"/>
    </reaction>
    <physiologicalReaction direction="left-to-right" evidence="34">
        <dbReference type="Rhea" id="RHEA:22433"/>
    </physiologicalReaction>
</comment>
<dbReference type="Gene3D" id="1.10.1040.50">
    <property type="match status" value="1"/>
</dbReference>
<comment type="catalytic activity">
    <reaction evidence="32">
        <text>(3S)-hydroxyhexadecanoyl-CoA + NAD(+) = 3-oxohexadecanoyl-CoA + NADH + H(+)</text>
        <dbReference type="Rhea" id="RHEA:31159"/>
        <dbReference type="ChEBI" id="CHEBI:15378"/>
        <dbReference type="ChEBI" id="CHEBI:57349"/>
        <dbReference type="ChEBI" id="CHEBI:57540"/>
        <dbReference type="ChEBI" id="CHEBI:57945"/>
        <dbReference type="ChEBI" id="CHEBI:62613"/>
    </reaction>
    <physiologicalReaction direction="left-to-right" evidence="32">
        <dbReference type="Rhea" id="RHEA:31160"/>
    </physiologicalReaction>
</comment>
<dbReference type="GO" id="GO:0003857">
    <property type="term" value="F:(3S)-3-hydroxyacyl-CoA dehydrogenase (NAD+) activity"/>
    <property type="evidence" value="ECO:0007669"/>
    <property type="project" value="UniProtKB-EC"/>
</dbReference>
<dbReference type="STRING" id="188477.A0A3S1BLK1"/>
<evidence type="ECO:0000256" key="17">
    <source>
        <dbReference type="ARBA" id="ARBA00035760"/>
    </source>
</evidence>
<dbReference type="CDD" id="cd06558">
    <property type="entry name" value="crotonase-like"/>
    <property type="match status" value="1"/>
</dbReference>
<evidence type="ECO:0000256" key="22">
    <source>
        <dbReference type="ARBA" id="ARBA00036336"/>
    </source>
</evidence>
<accession>A0A3S1BLK1</accession>
<feature type="domain" description="3-hydroxyacyl-CoA dehydrogenase C-terminal" evidence="37">
    <location>
        <begin position="620"/>
        <end position="705"/>
    </location>
</feature>
<evidence type="ECO:0000256" key="18">
    <source>
        <dbReference type="ARBA" id="ARBA00035863"/>
    </source>
</evidence>
<evidence type="ECO:0000256" key="14">
    <source>
        <dbReference type="ARBA" id="ARBA00023235"/>
    </source>
</evidence>
<gene>
    <name evidence="39" type="ORF">EGW08_005771</name>
</gene>
<dbReference type="Gene3D" id="3.90.226.10">
    <property type="entry name" value="2-enoyl-CoA Hydratase, Chain A, domain 1"/>
    <property type="match status" value="1"/>
</dbReference>
<dbReference type="InterPro" id="IPR001753">
    <property type="entry name" value="Enoyl-CoA_hydra/iso"/>
</dbReference>
<evidence type="ECO:0000256" key="16">
    <source>
        <dbReference type="ARBA" id="ARBA00023268"/>
    </source>
</evidence>
<sequence>MVDYIIDQNLAILAVNNPPVNALSHHVREGLVEGIKKANANDQVTAIVIIGKGKIFCSGADIREFSNHAAIKDPVLTSVGHTIENSGKPVISAIHGNALGGGLEVALFCHYRIASESARVGFPEVLIGILPGAEGTVRLPRLSGLSFAMDMIASGKQINAKDAFKHGILDKVCTGNILEEAKDFAKKVIGQPLDSRRLSRINVEDASNVDAVFEVALAQVKKKYKGQIAPIYCLKSVRNSAKMSFDKAAAEERRLITELMLGYQSIALRYSFFAERSASKWRLPCGASVNNTKPSKIESTGVIGAGTMGSGIAVCLIRAGIPVILVEKDPKMLEKGMETISGILDGSVKLKRMTPGQKAKCMEILKGATSLDKLSNVDLVIEAVYENLELKRQIFAQLDKVCKPSTLLCSNTSTLDIDKIASATNRPDKVVGTHFFAPAFIMRLLENVYGSKTSPTTVATVMELGRRIGKVTVLVKTCYGFVGNRTHQCFGAEASFLLEEGCLPQDIDQVLEEFGMAMGPFKVSDLSGIDVGWRIRQEVAKAAGFKLTTETRYHNGERISTVGDSLFEMGRYGIKTGKGWYKYDPTNLRKPVPDSDVADVILDHCAKMGLQRCKIPPQEIIERCLFAAVNECFRVLEERVAEKPEDIDVIWQYGFSFPRYAGGPMFYASQVGLKRVYERVCFYHEKFPYSSHWIPSDLLRKLASHSVEIPMSQWKEFVNGSKL</sequence>
<evidence type="ECO:0000256" key="2">
    <source>
        <dbReference type="ARBA" id="ARBA00004275"/>
    </source>
</evidence>
<evidence type="ECO:0000256" key="25">
    <source>
        <dbReference type="ARBA" id="ARBA00036472"/>
    </source>
</evidence>
<comment type="catalytic activity">
    <reaction evidence="28">
        <text>(2E)-hexadecenedioyl-CoA + H2O = (3S)-hydroxyhexadecanedioyl-CoA</text>
        <dbReference type="Rhea" id="RHEA:40259"/>
        <dbReference type="ChEBI" id="CHEBI:15377"/>
        <dbReference type="ChEBI" id="CHEBI:77075"/>
        <dbReference type="ChEBI" id="CHEBI:77080"/>
    </reaction>
    <physiologicalReaction direction="left-to-right" evidence="28">
        <dbReference type="Rhea" id="RHEA:40260"/>
    </physiologicalReaction>
</comment>
<dbReference type="PANTHER" id="PTHR23309:SF49">
    <property type="entry name" value="PEROXISOMAL BIFUNCTIONAL ENZYME"/>
    <property type="match status" value="1"/>
</dbReference>
<dbReference type="InterPro" id="IPR036291">
    <property type="entry name" value="NAD(P)-bd_dom_sf"/>
</dbReference>
<feature type="domain" description="3-hydroxyacyl-CoA dehydrogenase C-terminal" evidence="37">
    <location>
        <begin position="480"/>
        <end position="583"/>
    </location>
</feature>
<evidence type="ECO:0000256" key="3">
    <source>
        <dbReference type="ARBA" id="ARBA00005005"/>
    </source>
</evidence>
<evidence type="ECO:0000256" key="19">
    <source>
        <dbReference type="ARBA" id="ARBA00035909"/>
    </source>
</evidence>
<keyword evidence="40" id="KW-1185">Reference proteome</keyword>
<protein>
    <recommendedName>
        <fullName evidence="30">Peroxisomal bifunctional enzyme</fullName>
        <ecNumber evidence="8">1.1.1.35</ecNumber>
        <ecNumber evidence="7">4.2.1.17</ecNumber>
        <ecNumber evidence="6">5.3.3.8</ecNumber>
    </recommendedName>
    <alternativeName>
        <fullName evidence="31">Multifunctional enzyme 1</fullName>
    </alternativeName>
</protein>
<comment type="similarity">
    <text evidence="29">In the C-terminal section; belongs to the 3-hydroxyacyl-CoA dehydrogenase family.</text>
</comment>
<comment type="similarity">
    <text evidence="36">Belongs to the enoyl-CoA hydratase/isomerase family.</text>
</comment>
<dbReference type="EC" id="1.1.1.35" evidence="8"/>
<evidence type="ECO:0000256" key="15">
    <source>
        <dbReference type="ARBA" id="ARBA00023239"/>
    </source>
</evidence>
<dbReference type="PROSITE" id="PS00166">
    <property type="entry name" value="ENOYL_COA_HYDRATASE"/>
    <property type="match status" value="1"/>
</dbReference>
<evidence type="ECO:0000256" key="32">
    <source>
        <dbReference type="ARBA" id="ARBA00047613"/>
    </source>
</evidence>
<dbReference type="OrthoDB" id="2018133at2759"/>
<dbReference type="InterPro" id="IPR006176">
    <property type="entry name" value="3-OHacyl-CoA_DH_NAD-bd"/>
</dbReference>
<comment type="catalytic activity">
    <reaction evidence="17">
        <text>(3S)-hydroxydecanoyl-CoA = (2E)-decenoyl-CoA + H2O</text>
        <dbReference type="Rhea" id="RHEA:31191"/>
        <dbReference type="ChEBI" id="CHEBI:15377"/>
        <dbReference type="ChEBI" id="CHEBI:61406"/>
        <dbReference type="ChEBI" id="CHEBI:62616"/>
    </reaction>
    <physiologicalReaction direction="right-to-left" evidence="17">
        <dbReference type="Rhea" id="RHEA:31193"/>
    </physiologicalReaction>
</comment>
<dbReference type="PANTHER" id="PTHR23309">
    <property type="entry name" value="3-HYDROXYACYL-COA DEHYROGENASE"/>
    <property type="match status" value="1"/>
</dbReference>
<feature type="domain" description="3-hydroxyacyl-CoA dehydrogenase NAD binding" evidence="38">
    <location>
        <begin position="301"/>
        <end position="477"/>
    </location>
</feature>
<keyword evidence="16" id="KW-0511">Multifunctional enzyme</keyword>
<comment type="catalytic activity">
    <reaction evidence="21">
        <text>a (3Z)-enoyl-CoA = a 4-saturated (2E)-enoyl-CoA</text>
        <dbReference type="Rhea" id="RHEA:45900"/>
        <dbReference type="ChEBI" id="CHEBI:85097"/>
        <dbReference type="ChEBI" id="CHEBI:85489"/>
        <dbReference type="EC" id="5.3.3.8"/>
    </reaction>
    <physiologicalReaction direction="left-to-right" evidence="21">
        <dbReference type="Rhea" id="RHEA:45901"/>
    </physiologicalReaction>
</comment>
<comment type="catalytic activity">
    <reaction evidence="23">
        <text>(3E)-hexenoyl-CoA = (2E)-hexenoyl-CoA</text>
        <dbReference type="Rhea" id="RHEA:45736"/>
        <dbReference type="ChEBI" id="CHEBI:62077"/>
        <dbReference type="ChEBI" id="CHEBI:84790"/>
    </reaction>
    <physiologicalReaction direction="left-to-right" evidence="23">
        <dbReference type="Rhea" id="RHEA:45737"/>
    </physiologicalReaction>
</comment>
<evidence type="ECO:0000256" key="35">
    <source>
        <dbReference type="ARBA" id="ARBA00049448"/>
    </source>
</evidence>
<dbReference type="AlphaFoldDB" id="A0A3S1BLK1"/>
<evidence type="ECO:0000256" key="28">
    <source>
        <dbReference type="ARBA" id="ARBA00036989"/>
    </source>
</evidence>
<dbReference type="InterPro" id="IPR029045">
    <property type="entry name" value="ClpP/crotonase-like_dom_sf"/>
</dbReference>
<comment type="catalytic activity">
    <reaction evidence="33">
        <text>(3S)-hydroxydecanoyl-CoA + NAD(+) = 3-oxodecanoyl-CoA + NADH + H(+)</text>
        <dbReference type="Rhea" id="RHEA:31187"/>
        <dbReference type="ChEBI" id="CHEBI:15378"/>
        <dbReference type="ChEBI" id="CHEBI:57540"/>
        <dbReference type="ChEBI" id="CHEBI:57945"/>
        <dbReference type="ChEBI" id="CHEBI:62548"/>
        <dbReference type="ChEBI" id="CHEBI:62616"/>
    </reaction>
    <physiologicalReaction direction="left-to-right" evidence="33">
        <dbReference type="Rhea" id="RHEA:31188"/>
    </physiologicalReaction>
</comment>
<evidence type="ECO:0000259" key="38">
    <source>
        <dbReference type="Pfam" id="PF02737"/>
    </source>
</evidence>
<evidence type="ECO:0000256" key="5">
    <source>
        <dbReference type="ARBA" id="ARBA00011245"/>
    </source>
</evidence>
<dbReference type="GO" id="GO:0004165">
    <property type="term" value="F:delta(3)-delta(2)-enoyl-CoA isomerase activity"/>
    <property type="evidence" value="ECO:0007669"/>
    <property type="project" value="UniProtKB-EC"/>
</dbReference>
<name>A0A3S1BLK1_ELYCH</name>
<evidence type="ECO:0000256" key="21">
    <source>
        <dbReference type="ARBA" id="ARBA00035959"/>
    </source>
</evidence>
<dbReference type="SUPFAM" id="SSF52096">
    <property type="entry name" value="ClpP/crotonase"/>
    <property type="match status" value="1"/>
</dbReference>
<evidence type="ECO:0000256" key="11">
    <source>
        <dbReference type="ARBA" id="ARBA00023027"/>
    </source>
</evidence>
<evidence type="ECO:0000256" key="26">
    <source>
        <dbReference type="ARBA" id="ARBA00036570"/>
    </source>
</evidence>
<evidence type="ECO:0000256" key="36">
    <source>
        <dbReference type="RuleBase" id="RU003707"/>
    </source>
</evidence>
<evidence type="ECO:0000256" key="34">
    <source>
        <dbReference type="ARBA" id="ARBA00048911"/>
    </source>
</evidence>
<comment type="catalytic activity">
    <reaction evidence="22">
        <text>(3Z)-hexenoyl-CoA = (2E)-hexenoyl-CoA</text>
        <dbReference type="Rhea" id="RHEA:45748"/>
        <dbReference type="ChEBI" id="CHEBI:62077"/>
        <dbReference type="ChEBI" id="CHEBI:85415"/>
    </reaction>
    <physiologicalReaction direction="left-to-right" evidence="22">
        <dbReference type="Rhea" id="RHEA:45749"/>
    </physiologicalReaction>
</comment>
<comment type="caution">
    <text evidence="39">The sequence shown here is derived from an EMBL/GenBank/DDBJ whole genome shotgun (WGS) entry which is preliminary data.</text>
</comment>
<evidence type="ECO:0000256" key="4">
    <source>
        <dbReference type="ARBA" id="ARBA00008750"/>
    </source>
</evidence>
<evidence type="ECO:0000256" key="30">
    <source>
        <dbReference type="ARBA" id="ARBA00039632"/>
    </source>
</evidence>
<evidence type="ECO:0000256" key="8">
    <source>
        <dbReference type="ARBA" id="ARBA00013000"/>
    </source>
</evidence>
<comment type="catalytic activity">
    <reaction evidence="24">
        <text>(3S)-hydroxyhexanoyl-CoA = (2E)-hexenoyl-CoA + H2O</text>
        <dbReference type="Rhea" id="RHEA:30547"/>
        <dbReference type="ChEBI" id="CHEBI:15377"/>
        <dbReference type="ChEBI" id="CHEBI:62075"/>
        <dbReference type="ChEBI" id="CHEBI:62077"/>
    </reaction>
    <physiologicalReaction direction="right-to-left" evidence="24">
        <dbReference type="Rhea" id="RHEA:30549"/>
    </physiologicalReaction>
</comment>
<comment type="subunit">
    <text evidence="5">Monomer.</text>
</comment>
<dbReference type="Pfam" id="PF00378">
    <property type="entry name" value="ECH_1"/>
    <property type="match status" value="1"/>
</dbReference>
<evidence type="ECO:0000256" key="7">
    <source>
        <dbReference type="ARBA" id="ARBA00012076"/>
    </source>
</evidence>
<evidence type="ECO:0000256" key="23">
    <source>
        <dbReference type="ARBA" id="ARBA00036353"/>
    </source>
</evidence>
<comment type="catalytic activity">
    <reaction evidence="26">
        <text>(3E,5Z)-tetradecadienoyl-CoA = (2E,5Z)-tetradecadienoyl-CoA</text>
        <dbReference type="Rhea" id="RHEA:47464"/>
        <dbReference type="ChEBI" id="CHEBI:71586"/>
        <dbReference type="ChEBI" id="CHEBI:87701"/>
    </reaction>
    <physiologicalReaction direction="right-to-left" evidence="26">
        <dbReference type="Rhea" id="RHEA:47466"/>
    </physiologicalReaction>
</comment>
<comment type="subcellular location">
    <subcellularLocation>
        <location evidence="2">Peroxisome</location>
    </subcellularLocation>
</comment>
<comment type="catalytic activity">
    <reaction evidence="19">
        <text>a 4-saturated-(3S)-3-hydroxyacyl-CoA = a (3E)-enoyl-CoA + H2O</text>
        <dbReference type="Rhea" id="RHEA:20724"/>
        <dbReference type="ChEBI" id="CHEBI:15377"/>
        <dbReference type="ChEBI" id="CHEBI:58521"/>
        <dbReference type="ChEBI" id="CHEBI:137480"/>
        <dbReference type="EC" id="4.2.1.17"/>
    </reaction>
    <physiologicalReaction direction="left-to-right" evidence="19">
        <dbReference type="Rhea" id="RHEA:20725"/>
    </physiologicalReaction>
</comment>
<dbReference type="GO" id="GO:0005777">
    <property type="term" value="C:peroxisome"/>
    <property type="evidence" value="ECO:0007669"/>
    <property type="project" value="UniProtKB-SubCell"/>
</dbReference>
<dbReference type="Proteomes" id="UP000271974">
    <property type="component" value="Unassembled WGS sequence"/>
</dbReference>
<proteinExistence type="inferred from homology"/>
<evidence type="ECO:0000256" key="9">
    <source>
        <dbReference type="ARBA" id="ARBA00022832"/>
    </source>
</evidence>
<dbReference type="GO" id="GO:0004300">
    <property type="term" value="F:enoyl-CoA hydratase activity"/>
    <property type="evidence" value="ECO:0007669"/>
    <property type="project" value="UniProtKB-EC"/>
</dbReference>
<dbReference type="SUPFAM" id="SSF51735">
    <property type="entry name" value="NAD(P)-binding Rossmann-fold domains"/>
    <property type="match status" value="1"/>
</dbReference>
<evidence type="ECO:0000256" key="20">
    <source>
        <dbReference type="ARBA" id="ARBA00035949"/>
    </source>
</evidence>
<evidence type="ECO:0000256" key="12">
    <source>
        <dbReference type="ARBA" id="ARBA00023098"/>
    </source>
</evidence>
<evidence type="ECO:0000259" key="37">
    <source>
        <dbReference type="Pfam" id="PF00725"/>
    </source>
</evidence>
<evidence type="ECO:0000313" key="39">
    <source>
        <dbReference type="EMBL" id="RUS86456.1"/>
    </source>
</evidence>
<dbReference type="GO" id="GO:0070403">
    <property type="term" value="F:NAD+ binding"/>
    <property type="evidence" value="ECO:0007669"/>
    <property type="project" value="InterPro"/>
</dbReference>
<comment type="pathway">
    <text evidence="3">Lipid metabolism; fatty acid beta-oxidation.</text>
</comment>
<dbReference type="Pfam" id="PF02737">
    <property type="entry name" value="3HCDH_N"/>
    <property type="match status" value="1"/>
</dbReference>
<evidence type="ECO:0000256" key="29">
    <source>
        <dbReference type="ARBA" id="ARBA00038365"/>
    </source>
</evidence>
<keyword evidence="13" id="KW-0576">Peroxisome</keyword>
<dbReference type="Pfam" id="PF00725">
    <property type="entry name" value="3HCDH"/>
    <property type="match status" value="2"/>
</dbReference>
<evidence type="ECO:0000256" key="33">
    <source>
        <dbReference type="ARBA" id="ARBA00048361"/>
    </source>
</evidence>
<dbReference type="Gene3D" id="3.40.50.720">
    <property type="entry name" value="NAD(P)-binding Rossmann-like Domain"/>
    <property type="match status" value="1"/>
</dbReference>
<reference evidence="39 40" key="1">
    <citation type="submission" date="2019-01" db="EMBL/GenBank/DDBJ databases">
        <title>A draft genome assembly of the solar-powered sea slug Elysia chlorotica.</title>
        <authorList>
            <person name="Cai H."/>
            <person name="Li Q."/>
            <person name="Fang X."/>
            <person name="Li J."/>
            <person name="Curtis N.E."/>
            <person name="Altenburger A."/>
            <person name="Shibata T."/>
            <person name="Feng M."/>
            <person name="Maeda T."/>
            <person name="Schwartz J.A."/>
            <person name="Shigenobu S."/>
            <person name="Lundholm N."/>
            <person name="Nishiyama T."/>
            <person name="Yang H."/>
            <person name="Hasebe M."/>
            <person name="Li S."/>
            <person name="Pierce S.K."/>
            <person name="Wang J."/>
        </authorList>
    </citation>
    <scope>NUCLEOTIDE SEQUENCE [LARGE SCALE GENOMIC DNA]</scope>
    <source>
        <strain evidence="39">EC2010</strain>
        <tissue evidence="39">Whole organism of an adult</tissue>
    </source>
</reference>
<dbReference type="FunFam" id="1.10.1040.50:FF:000006">
    <property type="entry name" value="Peroxisomal bifunctional enzyme"/>
    <property type="match status" value="1"/>
</dbReference>
<keyword evidence="14" id="KW-0413">Isomerase</keyword>
<evidence type="ECO:0000256" key="10">
    <source>
        <dbReference type="ARBA" id="ARBA00023002"/>
    </source>
</evidence>
<comment type="catalytic activity">
    <reaction evidence="27">
        <text>(3E)-decenoyl-CoA = (2E)-decenoyl-CoA</text>
        <dbReference type="Rhea" id="RHEA:45752"/>
        <dbReference type="ChEBI" id="CHEBI:61406"/>
        <dbReference type="ChEBI" id="CHEBI:84793"/>
    </reaction>
    <physiologicalReaction direction="left-to-right" evidence="27">
        <dbReference type="Rhea" id="RHEA:45753"/>
    </physiologicalReaction>
</comment>
<comment type="catalytic activity">
    <reaction evidence="1">
        <text>(3S)-hydroxyhexadecanoyl-CoA = (2E)-hexadecenoyl-CoA + H2O</text>
        <dbReference type="Rhea" id="RHEA:31163"/>
        <dbReference type="ChEBI" id="CHEBI:15377"/>
        <dbReference type="ChEBI" id="CHEBI:61526"/>
        <dbReference type="ChEBI" id="CHEBI:62613"/>
    </reaction>
    <physiologicalReaction direction="right-to-left" evidence="1">
        <dbReference type="Rhea" id="RHEA:31165"/>
    </physiologicalReaction>
</comment>
<dbReference type="UniPathway" id="UPA00659"/>
<dbReference type="InterPro" id="IPR006108">
    <property type="entry name" value="3HC_DH_C"/>
</dbReference>
<evidence type="ECO:0000256" key="27">
    <source>
        <dbReference type="ARBA" id="ARBA00036656"/>
    </source>
</evidence>
<comment type="catalytic activity">
    <reaction evidence="18">
        <text>(3E,5Z)-octadienoyl-CoA = (2E,5Z)-octadienoyl-CoA</text>
        <dbReference type="Rhea" id="RHEA:49932"/>
        <dbReference type="ChEBI" id="CHEBI:85108"/>
        <dbReference type="ChEBI" id="CHEBI:131990"/>
    </reaction>
    <physiologicalReaction direction="right-to-left" evidence="18">
        <dbReference type="Rhea" id="RHEA:49934"/>
    </physiologicalReaction>
</comment>
<comment type="catalytic activity">
    <reaction evidence="20">
        <text>a (3E)-enoyl-CoA = a 4-saturated (2E)-enoyl-CoA</text>
        <dbReference type="Rhea" id="RHEA:45228"/>
        <dbReference type="ChEBI" id="CHEBI:58521"/>
        <dbReference type="ChEBI" id="CHEBI:85097"/>
        <dbReference type="EC" id="5.3.3.8"/>
    </reaction>
    <physiologicalReaction direction="left-to-right" evidence="20">
        <dbReference type="Rhea" id="RHEA:45229"/>
    </physiologicalReaction>
</comment>
<keyword evidence="9" id="KW-0276">Fatty acid metabolism</keyword>
<keyword evidence="15" id="KW-0456">Lyase</keyword>
<dbReference type="FunFam" id="3.40.50.720:FF:000009">
    <property type="entry name" value="Fatty oxidation complex, alpha subunit"/>
    <property type="match status" value="1"/>
</dbReference>
<dbReference type="EC" id="5.3.3.8" evidence="6"/>
<keyword evidence="11" id="KW-0520">NAD</keyword>
<dbReference type="GO" id="GO:0006635">
    <property type="term" value="P:fatty acid beta-oxidation"/>
    <property type="evidence" value="ECO:0007669"/>
    <property type="project" value="UniProtKB-UniPathway"/>
</dbReference>
<comment type="catalytic activity">
    <reaction evidence="25">
        <text>(2S,3S)-3-hydroxy-2-methylbutanoyl-CoA = (2E)-2-methylbut-2-enoyl-CoA + H2O</text>
        <dbReference type="Rhea" id="RHEA:31119"/>
        <dbReference type="ChEBI" id="CHEBI:15377"/>
        <dbReference type="ChEBI" id="CHEBI:57312"/>
        <dbReference type="ChEBI" id="CHEBI:57337"/>
    </reaction>
    <physiologicalReaction direction="right-to-left" evidence="25">
        <dbReference type="Rhea" id="RHEA:31121"/>
    </physiologicalReaction>
</comment>
<evidence type="ECO:0000256" key="31">
    <source>
        <dbReference type="ARBA" id="ARBA00042031"/>
    </source>
</evidence>
<dbReference type="EMBL" id="RQTK01000138">
    <property type="protein sequence ID" value="RUS86456.1"/>
    <property type="molecule type" value="Genomic_DNA"/>
</dbReference>
<evidence type="ECO:0000256" key="1">
    <source>
        <dbReference type="ARBA" id="ARBA00000469"/>
    </source>
</evidence>